<evidence type="ECO:0000313" key="3">
    <source>
        <dbReference type="Proteomes" id="UP000241462"/>
    </source>
</evidence>
<keyword evidence="1" id="KW-1133">Transmembrane helix</keyword>
<keyword evidence="1" id="KW-0812">Transmembrane</keyword>
<sequence>MKKVWFRTSKKNGVFQVVTQHLNPTAPLLLSSLFLPIAADHGRPLLCRLSATRRKVDTLAVPREGRNIKTTINHQTVLLVLSLFLSFLLSFFSSCPRRTHHCLYIYLTILLTLPAIDPEPPSVVEPPPARVPVQGHVEPANQKAKTADSGFRICEHVARSTIVFRPCFPRSFCMIFLASQTSFVNSIIHSPVAPCL</sequence>
<name>A0A2T2ZSE5_9PEZI</name>
<evidence type="ECO:0000313" key="2">
    <source>
        <dbReference type="EMBL" id="PSR75086.1"/>
    </source>
</evidence>
<organism evidence="2 3">
    <name type="scientific">Coniella lustricola</name>
    <dbReference type="NCBI Taxonomy" id="2025994"/>
    <lineage>
        <taxon>Eukaryota</taxon>
        <taxon>Fungi</taxon>
        <taxon>Dikarya</taxon>
        <taxon>Ascomycota</taxon>
        <taxon>Pezizomycotina</taxon>
        <taxon>Sordariomycetes</taxon>
        <taxon>Sordariomycetidae</taxon>
        <taxon>Diaporthales</taxon>
        <taxon>Schizoparmaceae</taxon>
        <taxon>Coniella</taxon>
    </lineage>
</organism>
<gene>
    <name evidence="2" type="ORF">BD289DRAFT_204726</name>
</gene>
<proteinExistence type="predicted"/>
<keyword evidence="3" id="KW-1185">Reference proteome</keyword>
<dbReference type="AlphaFoldDB" id="A0A2T2ZSE5"/>
<reference evidence="2 3" key="1">
    <citation type="journal article" date="2018" name="Mycol. Prog.">
        <title>Coniella lustricola, a new species from submerged detritus.</title>
        <authorList>
            <person name="Raudabaugh D.B."/>
            <person name="Iturriaga T."/>
            <person name="Carver A."/>
            <person name="Mondo S."/>
            <person name="Pangilinan J."/>
            <person name="Lipzen A."/>
            <person name="He G."/>
            <person name="Amirebrahimi M."/>
            <person name="Grigoriev I.V."/>
            <person name="Miller A.N."/>
        </authorList>
    </citation>
    <scope>NUCLEOTIDE SEQUENCE [LARGE SCALE GENOMIC DNA]</scope>
    <source>
        <strain evidence="2 3">B22-T-1</strain>
    </source>
</reference>
<dbReference type="EMBL" id="KZ678802">
    <property type="protein sequence ID" value="PSR75086.1"/>
    <property type="molecule type" value="Genomic_DNA"/>
</dbReference>
<accession>A0A2T2ZSE5</accession>
<dbReference type="InParanoid" id="A0A2T2ZSE5"/>
<evidence type="ECO:0000256" key="1">
    <source>
        <dbReference type="SAM" id="Phobius"/>
    </source>
</evidence>
<evidence type="ECO:0008006" key="4">
    <source>
        <dbReference type="Google" id="ProtNLM"/>
    </source>
</evidence>
<dbReference type="Proteomes" id="UP000241462">
    <property type="component" value="Unassembled WGS sequence"/>
</dbReference>
<feature type="transmembrane region" description="Helical" evidence="1">
    <location>
        <begin position="76"/>
        <end position="93"/>
    </location>
</feature>
<keyword evidence="1" id="KW-0472">Membrane</keyword>
<protein>
    <recommendedName>
        <fullName evidence="4">Transmembrane protein</fullName>
    </recommendedName>
</protein>